<evidence type="ECO:0000313" key="3">
    <source>
        <dbReference type="Proteomes" id="UP000215335"/>
    </source>
</evidence>
<dbReference type="Proteomes" id="UP000215335">
    <property type="component" value="Unassembled WGS sequence"/>
</dbReference>
<proteinExistence type="predicted"/>
<reference evidence="2 3" key="1">
    <citation type="journal article" date="2017" name="Curr. Biol.">
        <title>The Evolution of Venom by Co-option of Single-Copy Genes.</title>
        <authorList>
            <person name="Martinson E.O."/>
            <person name="Mrinalini"/>
            <person name="Kelkar Y.D."/>
            <person name="Chang C.H."/>
            <person name="Werren J.H."/>
        </authorList>
    </citation>
    <scope>NUCLEOTIDE SEQUENCE [LARGE SCALE GENOMIC DNA]</scope>
    <source>
        <strain evidence="2 3">Alberta</strain>
        <tissue evidence="2">Whole body</tissue>
    </source>
</reference>
<accession>A0A232EEU0</accession>
<name>A0A232EEU0_9HYME</name>
<keyword evidence="3" id="KW-1185">Reference proteome</keyword>
<dbReference type="EMBL" id="NNAY01005222">
    <property type="protein sequence ID" value="OXU16863.1"/>
    <property type="molecule type" value="Genomic_DNA"/>
</dbReference>
<dbReference type="AlphaFoldDB" id="A0A232EEU0"/>
<protein>
    <submittedName>
        <fullName evidence="2">Uncharacterized protein</fullName>
    </submittedName>
</protein>
<feature type="compositionally biased region" description="Polar residues" evidence="1">
    <location>
        <begin position="99"/>
        <end position="111"/>
    </location>
</feature>
<feature type="region of interest" description="Disordered" evidence="1">
    <location>
        <begin position="92"/>
        <end position="111"/>
    </location>
</feature>
<organism evidence="2 3">
    <name type="scientific">Trichomalopsis sarcophagae</name>
    <dbReference type="NCBI Taxonomy" id="543379"/>
    <lineage>
        <taxon>Eukaryota</taxon>
        <taxon>Metazoa</taxon>
        <taxon>Ecdysozoa</taxon>
        <taxon>Arthropoda</taxon>
        <taxon>Hexapoda</taxon>
        <taxon>Insecta</taxon>
        <taxon>Pterygota</taxon>
        <taxon>Neoptera</taxon>
        <taxon>Endopterygota</taxon>
        <taxon>Hymenoptera</taxon>
        <taxon>Apocrita</taxon>
        <taxon>Proctotrupomorpha</taxon>
        <taxon>Chalcidoidea</taxon>
        <taxon>Pteromalidae</taxon>
        <taxon>Pteromalinae</taxon>
        <taxon>Trichomalopsis</taxon>
    </lineage>
</organism>
<comment type="caution">
    <text evidence="2">The sequence shown here is derived from an EMBL/GenBank/DDBJ whole genome shotgun (WGS) entry which is preliminary data.</text>
</comment>
<evidence type="ECO:0000313" key="2">
    <source>
        <dbReference type="EMBL" id="OXU16863.1"/>
    </source>
</evidence>
<gene>
    <name evidence="2" type="ORF">TSAR_008430</name>
</gene>
<evidence type="ECO:0000256" key="1">
    <source>
        <dbReference type="SAM" id="MobiDB-lite"/>
    </source>
</evidence>
<feature type="compositionally biased region" description="Basic and acidic residues" evidence="1">
    <location>
        <begin position="24"/>
        <end position="42"/>
    </location>
</feature>
<feature type="region of interest" description="Disordered" evidence="1">
    <location>
        <begin position="21"/>
        <end position="42"/>
    </location>
</feature>
<sequence>MSYWKHLSTIELEDNQVAAEITSEEDKLSPKKKSDSDKLVERAEQITDEKPLVTRLVRTVSLAALLMLSWVPFFQGKNEYSLPYYKLTPLRGEDRNSKMENSSHLGFQQVE</sequence>